<evidence type="ECO:0000313" key="1">
    <source>
        <dbReference type="EMBL" id="JAA78348.1"/>
    </source>
</evidence>
<reference evidence="1" key="1">
    <citation type="journal article" date="2013" name="BMC Genomics">
        <title>Unscrambling butterfly oogenesis.</title>
        <authorList>
            <person name="Carter J.M."/>
            <person name="Baker S.C."/>
            <person name="Pink R."/>
            <person name="Carter D.R."/>
            <person name="Collins A."/>
            <person name="Tomlin J."/>
            <person name="Gibbs M."/>
            <person name="Breuker C.J."/>
        </authorList>
    </citation>
    <scope>NUCLEOTIDE SEQUENCE</scope>
    <source>
        <tissue evidence="1">Ovary</tissue>
    </source>
</reference>
<name>S4NS70_9NEOP</name>
<dbReference type="EMBL" id="GAIX01014212">
    <property type="protein sequence ID" value="JAA78348.1"/>
    <property type="molecule type" value="Transcribed_RNA"/>
</dbReference>
<protein>
    <submittedName>
        <fullName evidence="1">Uncharacterized protein</fullName>
    </submittedName>
</protein>
<accession>S4NS70</accession>
<reference evidence="1" key="2">
    <citation type="submission" date="2013-05" db="EMBL/GenBank/DDBJ databases">
        <authorList>
            <person name="Carter J.-M."/>
            <person name="Baker S.C."/>
            <person name="Pink R."/>
            <person name="Carter D.R.F."/>
            <person name="Collins A."/>
            <person name="Tomlin J."/>
            <person name="Gibbs M."/>
            <person name="Breuker C.J."/>
        </authorList>
    </citation>
    <scope>NUCLEOTIDE SEQUENCE</scope>
    <source>
        <tissue evidence="1">Ovary</tissue>
    </source>
</reference>
<sequence>MCTKELEPSFSVARRLIFFWNCQFSYEISQSVKKGFEVGLIRLHSNLLVKLCDTFNYNKNCHCCFRREYSSQTICGQSKFEDV</sequence>
<organism evidence="1">
    <name type="scientific">Pararge aegeria</name>
    <name type="common">speckled wood butterfly</name>
    <dbReference type="NCBI Taxonomy" id="116150"/>
    <lineage>
        <taxon>Eukaryota</taxon>
        <taxon>Metazoa</taxon>
        <taxon>Ecdysozoa</taxon>
        <taxon>Arthropoda</taxon>
        <taxon>Hexapoda</taxon>
        <taxon>Insecta</taxon>
        <taxon>Pterygota</taxon>
        <taxon>Neoptera</taxon>
        <taxon>Endopterygota</taxon>
        <taxon>Lepidoptera</taxon>
        <taxon>Glossata</taxon>
        <taxon>Ditrysia</taxon>
        <taxon>Papilionoidea</taxon>
        <taxon>Nymphalidae</taxon>
        <taxon>Satyrinae</taxon>
        <taxon>Satyrini</taxon>
        <taxon>Parargina</taxon>
        <taxon>Pararge</taxon>
    </lineage>
</organism>
<proteinExistence type="predicted"/>
<dbReference type="AlphaFoldDB" id="S4NS70"/>